<dbReference type="EMBL" id="PYIX02000035">
    <property type="protein sequence ID" value="RFC82380.1"/>
    <property type="molecule type" value="Genomic_DNA"/>
</dbReference>
<reference evidence="2" key="1">
    <citation type="journal article" date="2014" name="Int. J. Syst. Evol. Microbiol.">
        <title>Complete genome of a new Firmicutes species belonging to the dominant human colonic microbiota ('Ruminococcus bicirculans') reveals two chromosomes and a selective capacity to utilize plant glucans.</title>
        <authorList>
            <consortium name="NISC Comparative Sequencing Program"/>
            <person name="Wegmann U."/>
            <person name="Louis P."/>
            <person name="Goesmann A."/>
            <person name="Henrissat B."/>
            <person name="Duncan S.H."/>
            <person name="Flint H.J."/>
        </authorList>
    </citation>
    <scope>NUCLEOTIDE SEQUENCE</scope>
    <source>
        <strain evidence="2">KCTC 62575</strain>
    </source>
</reference>
<sequence>MFHLSHDYELGAIALILAFLIFYIPAVYAFFAIRRQQKRKQNK</sequence>
<dbReference type="EMBL" id="JBHRSF010000007">
    <property type="protein sequence ID" value="MFC2994405.1"/>
    <property type="molecule type" value="Genomic_DNA"/>
</dbReference>
<dbReference type="AlphaFoldDB" id="A0A371YLQ7"/>
<proteinExistence type="predicted"/>
<name>A0A371YLQ7_9GAMM</name>
<keyword evidence="5" id="KW-1185">Reference proteome</keyword>
<evidence type="ECO:0000313" key="4">
    <source>
        <dbReference type="Proteomes" id="UP000240957"/>
    </source>
</evidence>
<protein>
    <submittedName>
        <fullName evidence="3">Preprotein translocase subunit YajC</fullName>
    </submittedName>
</protein>
<organism evidence="3 4">
    <name type="scientific">Acinetobacter sichuanensis</name>
    <dbReference type="NCBI Taxonomy" id="2136183"/>
    <lineage>
        <taxon>Bacteria</taxon>
        <taxon>Pseudomonadati</taxon>
        <taxon>Pseudomonadota</taxon>
        <taxon>Gammaproteobacteria</taxon>
        <taxon>Moraxellales</taxon>
        <taxon>Moraxellaceae</taxon>
        <taxon>Acinetobacter</taxon>
    </lineage>
</organism>
<keyword evidence="1" id="KW-0812">Transmembrane</keyword>
<evidence type="ECO:0000313" key="2">
    <source>
        <dbReference type="EMBL" id="MFC2994405.1"/>
    </source>
</evidence>
<keyword evidence="1" id="KW-1133">Transmembrane helix</keyword>
<dbReference type="Proteomes" id="UP001595455">
    <property type="component" value="Unassembled WGS sequence"/>
</dbReference>
<keyword evidence="1" id="KW-0472">Membrane</keyword>
<dbReference type="Proteomes" id="UP000240957">
    <property type="component" value="Unassembled WGS sequence"/>
</dbReference>
<evidence type="ECO:0000313" key="3">
    <source>
        <dbReference type="EMBL" id="RFC82380.1"/>
    </source>
</evidence>
<reference evidence="2" key="4">
    <citation type="submission" date="2024-09" db="EMBL/GenBank/DDBJ databases">
        <authorList>
            <person name="Sun Q."/>
            <person name="Mori K."/>
        </authorList>
    </citation>
    <scope>NUCLEOTIDE SEQUENCE</scope>
    <source>
        <strain evidence="2">KCTC 62575</strain>
    </source>
</reference>
<comment type="caution">
    <text evidence="3">The sequence shown here is derived from an EMBL/GenBank/DDBJ whole genome shotgun (WGS) entry which is preliminary data.</text>
</comment>
<dbReference type="RefSeq" id="WP_107009488.1">
    <property type="nucleotide sequence ID" value="NZ_JAVIDQ010000004.1"/>
</dbReference>
<gene>
    <name evidence="2" type="ORF">ACFODO_03800</name>
    <name evidence="3" type="ORF">C9E89_016795</name>
</gene>
<evidence type="ECO:0000256" key="1">
    <source>
        <dbReference type="SAM" id="Phobius"/>
    </source>
</evidence>
<feature type="transmembrane region" description="Helical" evidence="1">
    <location>
        <begin position="12"/>
        <end position="33"/>
    </location>
</feature>
<reference evidence="3 4" key="2">
    <citation type="submission" date="2018-08" db="EMBL/GenBank/DDBJ databases">
        <title>The draft genome of Acinetobacter sichuanensis strain WCHAc060041.</title>
        <authorList>
            <person name="Qin J."/>
            <person name="Feng Y."/>
            <person name="Zong Z."/>
        </authorList>
    </citation>
    <scope>NUCLEOTIDE SEQUENCE [LARGE SCALE GENOMIC DNA]</scope>
    <source>
        <strain evidence="3 4">WCHAc060041</strain>
    </source>
</reference>
<evidence type="ECO:0000313" key="5">
    <source>
        <dbReference type="Proteomes" id="UP001595455"/>
    </source>
</evidence>
<accession>A0A371YLQ7</accession>
<reference evidence="5" key="3">
    <citation type="journal article" date="2019" name="Int. J. Syst. Evol. Microbiol.">
        <title>The Global Catalogue of Microorganisms (GCM) 10K type strain sequencing project: providing services to taxonomists for standard genome sequencing and annotation.</title>
        <authorList>
            <consortium name="The Broad Institute Genomics Platform"/>
            <consortium name="The Broad Institute Genome Sequencing Center for Infectious Disease"/>
            <person name="Wu L."/>
            <person name="Ma J."/>
        </authorList>
    </citation>
    <scope>NUCLEOTIDE SEQUENCE [LARGE SCALE GENOMIC DNA]</scope>
    <source>
        <strain evidence="5">KCTC 62575</strain>
    </source>
</reference>